<accession>A0A1S7FQE9</accession>
<dbReference type="Proteomes" id="UP000223060">
    <property type="component" value="Chromosome"/>
</dbReference>
<reference evidence="2" key="1">
    <citation type="submission" date="2015-03" db="EMBL/GenBank/DDBJ databases">
        <authorList>
            <person name="Ferrari E."/>
            <person name="Walter M.C."/>
            <person name="Huptas C."/>
            <person name="Scherer S."/>
            <person name="Mueller-Herbst S."/>
        </authorList>
    </citation>
    <scope>NUCLEOTIDE SEQUENCE [LARGE SCALE GENOMIC DNA]</scope>
    <source>
        <strain evidence="2">LWP01</strain>
    </source>
</reference>
<organism evidence="1 2">
    <name type="scientific">Listeria weihenstephanensis</name>
    <dbReference type="NCBI Taxonomy" id="1006155"/>
    <lineage>
        <taxon>Bacteria</taxon>
        <taxon>Bacillati</taxon>
        <taxon>Bacillota</taxon>
        <taxon>Bacilli</taxon>
        <taxon>Bacillales</taxon>
        <taxon>Listeriaceae</taxon>
        <taxon>Listeria</taxon>
    </lineage>
</organism>
<keyword evidence="2" id="KW-1185">Reference proteome</keyword>
<dbReference type="AlphaFoldDB" id="A0A1S7FQE9"/>
<dbReference type="RefSeq" id="WP_036061025.1">
    <property type="nucleotide sequence ID" value="NZ_CP011102.1"/>
</dbReference>
<name>A0A1S7FQE9_9LIST</name>
<dbReference type="KEGG" id="lwi:UE46_00075"/>
<protein>
    <submittedName>
        <fullName evidence="1">Uncharacterized protein</fullName>
    </submittedName>
</protein>
<gene>
    <name evidence="1" type="ORF">UE46_00075</name>
</gene>
<proteinExistence type="predicted"/>
<dbReference type="EMBL" id="CP011102">
    <property type="protein sequence ID" value="AQY49617.1"/>
    <property type="molecule type" value="Genomic_DNA"/>
</dbReference>
<sequence>MKKKMKKVGAIICLLVISITLLIPIQGEADWQSFRYLGNRDGGVQGMNYWYNNQRGYEYFVAGTTVDRVSWSSNNTEWTKANARYGSSYGEGSSYTKSFVGNTYGSVVNVSVSYNYKPKGFLGAFSEHSRNDKETAWRELVGYWGTGKMVVMP</sequence>
<evidence type="ECO:0000313" key="1">
    <source>
        <dbReference type="EMBL" id="AQY49617.1"/>
    </source>
</evidence>
<evidence type="ECO:0000313" key="2">
    <source>
        <dbReference type="Proteomes" id="UP000223060"/>
    </source>
</evidence>